<keyword evidence="3" id="KW-1185">Reference proteome</keyword>
<evidence type="ECO:0000313" key="3">
    <source>
        <dbReference type="Proteomes" id="UP000001058"/>
    </source>
</evidence>
<accession>D8UM38</accession>
<name>D8UM38_VOLCA</name>
<feature type="region of interest" description="Disordered" evidence="1">
    <location>
        <begin position="148"/>
        <end position="177"/>
    </location>
</feature>
<dbReference type="KEGG" id="vcn:VOLCADRAFT_101240"/>
<gene>
    <name evidence="2" type="ORF">VOLCADRAFT_101240</name>
</gene>
<feature type="compositionally biased region" description="Polar residues" evidence="1">
    <location>
        <begin position="157"/>
        <end position="176"/>
    </location>
</feature>
<dbReference type="Proteomes" id="UP000001058">
    <property type="component" value="Unassembled WGS sequence"/>
</dbReference>
<dbReference type="RefSeq" id="XP_002959723.1">
    <property type="nucleotide sequence ID" value="XM_002959677.1"/>
</dbReference>
<feature type="compositionally biased region" description="Low complexity" evidence="1">
    <location>
        <begin position="218"/>
        <end position="230"/>
    </location>
</feature>
<dbReference type="InParanoid" id="D8UM38"/>
<protein>
    <submittedName>
        <fullName evidence="2">Uncharacterized protein</fullName>
    </submittedName>
</protein>
<evidence type="ECO:0000256" key="1">
    <source>
        <dbReference type="SAM" id="MobiDB-lite"/>
    </source>
</evidence>
<feature type="region of interest" description="Disordered" evidence="1">
    <location>
        <begin position="218"/>
        <end position="237"/>
    </location>
</feature>
<proteinExistence type="predicted"/>
<dbReference type="EMBL" id="GL378832">
    <property type="protein sequence ID" value="EFJ39211.1"/>
    <property type="molecule type" value="Genomic_DNA"/>
</dbReference>
<organism evidence="3">
    <name type="scientific">Volvox carteri f. nagariensis</name>
    <dbReference type="NCBI Taxonomy" id="3068"/>
    <lineage>
        <taxon>Eukaryota</taxon>
        <taxon>Viridiplantae</taxon>
        <taxon>Chlorophyta</taxon>
        <taxon>core chlorophytes</taxon>
        <taxon>Chlorophyceae</taxon>
        <taxon>CS clade</taxon>
        <taxon>Chlamydomonadales</taxon>
        <taxon>Volvocaceae</taxon>
        <taxon>Volvox</taxon>
    </lineage>
</organism>
<dbReference type="GeneID" id="9614679"/>
<reference evidence="2 3" key="1">
    <citation type="journal article" date="2010" name="Science">
        <title>Genomic analysis of organismal complexity in the multicellular green alga Volvox carteri.</title>
        <authorList>
            <person name="Prochnik S.E."/>
            <person name="Umen J."/>
            <person name="Nedelcu A.M."/>
            <person name="Hallmann A."/>
            <person name="Miller S.M."/>
            <person name="Nishii I."/>
            <person name="Ferris P."/>
            <person name="Kuo A."/>
            <person name="Mitros T."/>
            <person name="Fritz-Laylin L.K."/>
            <person name="Hellsten U."/>
            <person name="Chapman J."/>
            <person name="Simakov O."/>
            <person name="Rensing S.A."/>
            <person name="Terry A."/>
            <person name="Pangilinan J."/>
            <person name="Kapitonov V."/>
            <person name="Jurka J."/>
            <person name="Salamov A."/>
            <person name="Shapiro H."/>
            <person name="Schmutz J."/>
            <person name="Grimwood J."/>
            <person name="Lindquist E."/>
            <person name="Lucas S."/>
            <person name="Grigoriev I.V."/>
            <person name="Schmitt R."/>
            <person name="Kirk D."/>
            <person name="Rokhsar D.S."/>
        </authorList>
    </citation>
    <scope>NUCLEOTIDE SEQUENCE [LARGE SCALE GENOMIC DNA]</scope>
    <source>
        <strain evidence="3">f. Nagariensis / Eve</strain>
    </source>
</reference>
<dbReference type="AlphaFoldDB" id="D8UM38"/>
<evidence type="ECO:0000313" key="2">
    <source>
        <dbReference type="EMBL" id="EFJ39211.1"/>
    </source>
</evidence>
<sequence length="385" mass="37462">MLKTPSQIKALKLKALLPGLILDVASKSRGLGSSVLLQLRDRPGTLAAYSAERFPISAATAVSTAAATTAAATAVGCLVDSKEVAVSSTALPPPWLRRGVAASCTIGRPCTTELAGSCSECRYGGTASTVASGVAPPPLPPLPPCSETTAVGVKTPSAPSTTLPVEQLTTGSSEANSPRPCGIVPCAPPPAPKISGLPYTVLTAAGSTAVAASRAAASAGSSSGPFSGGSRDSLLSRHSGRAAAQHGYCPSTGASNRPTLRTLCSAHGRLPSATVSAAAIAVRNPGSDCSGVDFRSSCCCCCCCNSSCGGTGGSDDGGGGGFNASSVCCGRVATVGAAPVPPKAAAALAAAACVAAHYAADDDEYEAEAAAPAATEARATSSPAA</sequence>